<reference evidence="1 2" key="1">
    <citation type="journal article" date="2017" name="Genome Announc.">
        <title>Draft Genome Sequence of Romboutsia maritimum sp. nov. Strain CCRI-22766(T), Isolated from Coastal Estuarine Mud.</title>
        <authorList>
            <person name="Maheux A.F."/>
            <person name="Boudreau D.K."/>
            <person name="Berube E."/>
            <person name="Boissinot M."/>
            <person name="Raymond F."/>
            <person name="Brodeur S."/>
            <person name="Corbeil J."/>
            <person name="Brightwell G."/>
            <person name="Broda D."/>
            <person name="Omar R.F."/>
            <person name="Bergeron M.G."/>
        </authorList>
    </citation>
    <scope>NUCLEOTIDE SEQUENCE [LARGE SCALE GENOMIC DNA]</scope>
    <source>
        <strain evidence="1 2">CCRI-22766</strain>
    </source>
</reference>
<keyword evidence="2" id="KW-1185">Reference proteome</keyword>
<evidence type="ECO:0000313" key="1">
    <source>
        <dbReference type="EMBL" id="RDY22391.1"/>
    </source>
</evidence>
<dbReference type="OrthoDB" id="1757773at2"/>
<dbReference type="AlphaFoldDB" id="A0A371IPH8"/>
<sequence length="121" mass="14796">MEFKTMEIDNKKLWLRLSGSITYYLKMYDDRLSNEELWEDYKTYAFEVEEGQYHYLDKQTLNYVIVDSEMLEKSKKAFIERLDKRRIKKLEKVSKEESIEPDPFKNNVIDFNKYKKALRSL</sequence>
<gene>
    <name evidence="1" type="ORF">CHF27_013740</name>
</gene>
<dbReference type="EMBL" id="NOJZ02000078">
    <property type="protein sequence ID" value="RDY22391.1"/>
    <property type="molecule type" value="Genomic_DNA"/>
</dbReference>
<evidence type="ECO:0000313" key="2">
    <source>
        <dbReference type="Proteomes" id="UP000243494"/>
    </source>
</evidence>
<name>A0A371IPH8_9FIRM</name>
<protein>
    <submittedName>
        <fullName evidence="1">Uncharacterized protein</fullName>
    </submittedName>
</protein>
<comment type="caution">
    <text evidence="1">The sequence shown here is derived from an EMBL/GenBank/DDBJ whole genome shotgun (WGS) entry which is preliminary data.</text>
</comment>
<organism evidence="1 2">
    <name type="scientific">Romboutsia maritimum</name>
    <dbReference type="NCBI Taxonomy" id="2020948"/>
    <lineage>
        <taxon>Bacteria</taxon>
        <taxon>Bacillati</taxon>
        <taxon>Bacillota</taxon>
        <taxon>Clostridia</taxon>
        <taxon>Peptostreptococcales</taxon>
        <taxon>Peptostreptococcaceae</taxon>
        <taxon>Romboutsia</taxon>
    </lineage>
</organism>
<dbReference type="RefSeq" id="WP_115976359.1">
    <property type="nucleotide sequence ID" value="NZ_NOJZ02000078.1"/>
</dbReference>
<dbReference type="Proteomes" id="UP000243494">
    <property type="component" value="Unassembled WGS sequence"/>
</dbReference>
<accession>A0A371IPH8</accession>
<proteinExistence type="predicted"/>